<reference evidence="1 2" key="1">
    <citation type="submission" date="2018-06" db="EMBL/GenBank/DDBJ databases">
        <title>Genomic Encyclopedia of Archaeal and Bacterial Type Strains, Phase II (KMG-II): from individual species to whole genera.</title>
        <authorList>
            <person name="Goeker M."/>
        </authorList>
    </citation>
    <scope>NUCLEOTIDE SEQUENCE [LARGE SCALE GENOMIC DNA]</scope>
    <source>
        <strain evidence="1 2">ATCC BAA-1881</strain>
    </source>
</reference>
<gene>
    <name evidence="1" type="ORF">EI42_06387</name>
</gene>
<accession>A0A326TS86</accession>
<dbReference type="AlphaFoldDB" id="A0A326TS86"/>
<dbReference type="EMBL" id="QKUF01000065">
    <property type="protein sequence ID" value="PZW18039.1"/>
    <property type="molecule type" value="Genomic_DNA"/>
</dbReference>
<keyword evidence="2" id="KW-1185">Reference proteome</keyword>
<sequence length="78" mass="9149">MGVAEFLKKRFPQQEWHANTGQVGLVLHRWGRDASGIWVSHFRCRMREDERHLHTMTGLHFFVCVCLTLSSFTCEIES</sequence>
<comment type="caution">
    <text evidence="1">The sequence shown here is derived from an EMBL/GenBank/DDBJ whole genome shotgun (WGS) entry which is preliminary data.</text>
</comment>
<dbReference type="Proteomes" id="UP000248806">
    <property type="component" value="Unassembled WGS sequence"/>
</dbReference>
<evidence type="ECO:0000313" key="1">
    <source>
        <dbReference type="EMBL" id="PZW18039.1"/>
    </source>
</evidence>
<name>A0A326TS86_THEHA</name>
<protein>
    <submittedName>
        <fullName evidence="1">Uncharacterized protein</fullName>
    </submittedName>
</protein>
<organism evidence="1 2">
    <name type="scientific">Thermosporothrix hazakensis</name>
    <dbReference type="NCBI Taxonomy" id="644383"/>
    <lineage>
        <taxon>Bacteria</taxon>
        <taxon>Bacillati</taxon>
        <taxon>Chloroflexota</taxon>
        <taxon>Ktedonobacteria</taxon>
        <taxon>Ktedonobacterales</taxon>
        <taxon>Thermosporotrichaceae</taxon>
        <taxon>Thermosporothrix</taxon>
    </lineage>
</organism>
<proteinExistence type="predicted"/>
<evidence type="ECO:0000313" key="2">
    <source>
        <dbReference type="Proteomes" id="UP000248806"/>
    </source>
</evidence>